<dbReference type="SUPFAM" id="SSF52833">
    <property type="entry name" value="Thioredoxin-like"/>
    <property type="match status" value="1"/>
</dbReference>
<dbReference type="Gramene" id="OE9A022757T1">
    <property type="protein sequence ID" value="OE9A022757C1"/>
    <property type="gene ID" value="OE9A022757"/>
</dbReference>
<organism evidence="2 3">
    <name type="scientific">Olea europaea subsp. europaea</name>
    <dbReference type="NCBI Taxonomy" id="158383"/>
    <lineage>
        <taxon>Eukaryota</taxon>
        <taxon>Viridiplantae</taxon>
        <taxon>Streptophyta</taxon>
        <taxon>Embryophyta</taxon>
        <taxon>Tracheophyta</taxon>
        <taxon>Spermatophyta</taxon>
        <taxon>Magnoliopsida</taxon>
        <taxon>eudicotyledons</taxon>
        <taxon>Gunneridae</taxon>
        <taxon>Pentapetalae</taxon>
        <taxon>asterids</taxon>
        <taxon>lamiids</taxon>
        <taxon>Lamiales</taxon>
        <taxon>Oleaceae</taxon>
        <taxon>Oleeae</taxon>
        <taxon>Olea</taxon>
    </lineage>
</organism>
<dbReference type="InterPro" id="IPR052674">
    <property type="entry name" value="SelWTH-like"/>
</dbReference>
<name>A0A8S0QE53_OLEEU</name>
<dbReference type="Gene3D" id="3.40.30.10">
    <property type="entry name" value="Glutaredoxin"/>
    <property type="match status" value="1"/>
</dbReference>
<comment type="caution">
    <text evidence="2">The sequence shown here is derived from an EMBL/GenBank/DDBJ whole genome shotgun (WGS) entry which is preliminary data.</text>
</comment>
<accession>A0A8S0QE53</accession>
<evidence type="ECO:0000256" key="1">
    <source>
        <dbReference type="SAM" id="MobiDB-lite"/>
    </source>
</evidence>
<dbReference type="InterPro" id="IPR036249">
    <property type="entry name" value="Thioredoxin-like_sf"/>
</dbReference>
<dbReference type="Proteomes" id="UP000594638">
    <property type="component" value="Unassembled WGS sequence"/>
</dbReference>
<sequence>MAPRQRKNENMGSSSTITTRSSAAAARVTQSSARKAKTTNPSVAADPRAPKKKKAKTTNTKKKAKGPRAPQQPAEPEPAVLEGSKAIVIEHCNQCNSFKTRALQAKNGLEKGLEGVNVVVNPVKPRRGCFEIREEGGEIFVSLLDMKRPFTDMKALDMEKVISDIIEKFE</sequence>
<dbReference type="AlphaFoldDB" id="A0A8S0QE53"/>
<keyword evidence="3" id="KW-1185">Reference proteome</keyword>
<dbReference type="FunFam" id="3.40.30.10:FF:000361">
    <property type="entry name" value="Selenium binding protein"/>
    <property type="match status" value="1"/>
</dbReference>
<gene>
    <name evidence="2" type="ORF">OLEA9_A022757</name>
</gene>
<evidence type="ECO:0000313" key="3">
    <source>
        <dbReference type="Proteomes" id="UP000594638"/>
    </source>
</evidence>
<dbReference type="OrthoDB" id="912380at2759"/>
<feature type="compositionally biased region" description="Low complexity" evidence="1">
    <location>
        <begin position="13"/>
        <end position="33"/>
    </location>
</feature>
<dbReference type="GO" id="GO:0005794">
    <property type="term" value="C:Golgi apparatus"/>
    <property type="evidence" value="ECO:0007669"/>
    <property type="project" value="TreeGrafter"/>
</dbReference>
<feature type="region of interest" description="Disordered" evidence="1">
    <location>
        <begin position="1"/>
        <end position="79"/>
    </location>
</feature>
<evidence type="ECO:0000313" key="2">
    <source>
        <dbReference type="EMBL" id="CAA2964989.1"/>
    </source>
</evidence>
<proteinExistence type="predicted"/>
<dbReference type="EMBL" id="CACTIH010001833">
    <property type="protein sequence ID" value="CAA2964989.1"/>
    <property type="molecule type" value="Genomic_DNA"/>
</dbReference>
<protein>
    <recommendedName>
        <fullName evidence="4">Selenoprotein H</fullName>
    </recommendedName>
</protein>
<evidence type="ECO:0008006" key="4">
    <source>
        <dbReference type="Google" id="ProtNLM"/>
    </source>
</evidence>
<dbReference type="PANTHER" id="PTHR33638">
    <property type="entry name" value="SELENOPROTEIN H"/>
    <property type="match status" value="1"/>
</dbReference>
<feature type="compositionally biased region" description="Low complexity" evidence="1">
    <location>
        <begin position="69"/>
        <end position="79"/>
    </location>
</feature>
<feature type="compositionally biased region" description="Basic residues" evidence="1">
    <location>
        <begin position="50"/>
        <end position="66"/>
    </location>
</feature>
<dbReference type="PANTHER" id="PTHR33638:SF1">
    <property type="entry name" value="SELENOPROTEIN H"/>
    <property type="match status" value="1"/>
</dbReference>
<reference evidence="2 3" key="1">
    <citation type="submission" date="2019-12" db="EMBL/GenBank/DDBJ databases">
        <authorList>
            <person name="Alioto T."/>
            <person name="Alioto T."/>
            <person name="Gomez Garrido J."/>
        </authorList>
    </citation>
    <scope>NUCLEOTIDE SEQUENCE [LARGE SCALE GENOMIC DNA]</scope>
</reference>